<evidence type="ECO:0000313" key="3">
    <source>
        <dbReference type="Proteomes" id="UP001642540"/>
    </source>
</evidence>
<sequence>MDELEILHITKNLEKLIQLTSCNSVFLAILKQNFILDQEDIQKLKLVHLTEYEQARQLYSILEGRQNAYQILMLALKETKQSGAFVILEELFQLHPSEKTKMSKVHYSSYWTG</sequence>
<proteinExistence type="predicted"/>
<dbReference type="PROSITE" id="PS50209">
    <property type="entry name" value="CARD"/>
    <property type="match status" value="1"/>
</dbReference>
<dbReference type="InterPro" id="IPR011029">
    <property type="entry name" value="DEATH-like_dom_sf"/>
</dbReference>
<evidence type="ECO:0000259" key="1">
    <source>
        <dbReference type="PROSITE" id="PS50209"/>
    </source>
</evidence>
<name>A0ABP1PK20_9HEXA</name>
<dbReference type="Gene3D" id="1.10.533.10">
    <property type="entry name" value="Death Domain, Fas"/>
    <property type="match status" value="1"/>
</dbReference>
<dbReference type="SUPFAM" id="SSF47986">
    <property type="entry name" value="DEATH domain"/>
    <property type="match status" value="1"/>
</dbReference>
<comment type="caution">
    <text evidence="2">The sequence shown here is derived from an EMBL/GenBank/DDBJ whole genome shotgun (WGS) entry which is preliminary data.</text>
</comment>
<dbReference type="InterPro" id="IPR001315">
    <property type="entry name" value="CARD"/>
</dbReference>
<organism evidence="2 3">
    <name type="scientific">Orchesella dallaii</name>
    <dbReference type="NCBI Taxonomy" id="48710"/>
    <lineage>
        <taxon>Eukaryota</taxon>
        <taxon>Metazoa</taxon>
        <taxon>Ecdysozoa</taxon>
        <taxon>Arthropoda</taxon>
        <taxon>Hexapoda</taxon>
        <taxon>Collembola</taxon>
        <taxon>Entomobryomorpha</taxon>
        <taxon>Entomobryoidea</taxon>
        <taxon>Orchesellidae</taxon>
        <taxon>Orchesellinae</taxon>
        <taxon>Orchesella</taxon>
    </lineage>
</organism>
<keyword evidence="3" id="KW-1185">Reference proteome</keyword>
<protein>
    <recommendedName>
        <fullName evidence="1">CARD domain-containing protein</fullName>
    </recommendedName>
</protein>
<gene>
    <name evidence="2" type="ORF">ODALV1_LOCUS324</name>
</gene>
<reference evidence="2 3" key="1">
    <citation type="submission" date="2024-08" db="EMBL/GenBank/DDBJ databases">
        <authorList>
            <person name="Cucini C."/>
            <person name="Frati F."/>
        </authorList>
    </citation>
    <scope>NUCLEOTIDE SEQUENCE [LARGE SCALE GENOMIC DNA]</scope>
</reference>
<dbReference type="Proteomes" id="UP001642540">
    <property type="component" value="Unassembled WGS sequence"/>
</dbReference>
<accession>A0ABP1PK20</accession>
<feature type="domain" description="CARD" evidence="1">
    <location>
        <begin position="1"/>
        <end position="91"/>
    </location>
</feature>
<evidence type="ECO:0000313" key="2">
    <source>
        <dbReference type="EMBL" id="CAL8068542.1"/>
    </source>
</evidence>
<dbReference type="CDD" id="cd01671">
    <property type="entry name" value="CARD"/>
    <property type="match status" value="1"/>
</dbReference>
<dbReference type="EMBL" id="CAXLJM020000001">
    <property type="protein sequence ID" value="CAL8068542.1"/>
    <property type="molecule type" value="Genomic_DNA"/>
</dbReference>